<keyword evidence="3" id="KW-1185">Reference proteome</keyword>
<evidence type="ECO:0000313" key="2">
    <source>
        <dbReference type="EMBL" id="MCI40102.1"/>
    </source>
</evidence>
<feature type="compositionally biased region" description="Basic and acidic residues" evidence="1">
    <location>
        <begin position="24"/>
        <end position="38"/>
    </location>
</feature>
<evidence type="ECO:0000256" key="1">
    <source>
        <dbReference type="SAM" id="MobiDB-lite"/>
    </source>
</evidence>
<feature type="non-terminal residue" evidence="2">
    <location>
        <position position="38"/>
    </location>
</feature>
<dbReference type="AlphaFoldDB" id="A0A392RVA0"/>
<organism evidence="2 3">
    <name type="scientific">Trifolium medium</name>
    <dbReference type="NCBI Taxonomy" id="97028"/>
    <lineage>
        <taxon>Eukaryota</taxon>
        <taxon>Viridiplantae</taxon>
        <taxon>Streptophyta</taxon>
        <taxon>Embryophyta</taxon>
        <taxon>Tracheophyta</taxon>
        <taxon>Spermatophyta</taxon>
        <taxon>Magnoliopsida</taxon>
        <taxon>eudicotyledons</taxon>
        <taxon>Gunneridae</taxon>
        <taxon>Pentapetalae</taxon>
        <taxon>rosids</taxon>
        <taxon>fabids</taxon>
        <taxon>Fabales</taxon>
        <taxon>Fabaceae</taxon>
        <taxon>Papilionoideae</taxon>
        <taxon>50 kb inversion clade</taxon>
        <taxon>NPAAA clade</taxon>
        <taxon>Hologalegina</taxon>
        <taxon>IRL clade</taxon>
        <taxon>Trifolieae</taxon>
        <taxon>Trifolium</taxon>
    </lineage>
</organism>
<dbReference type="Proteomes" id="UP000265520">
    <property type="component" value="Unassembled WGS sequence"/>
</dbReference>
<feature type="region of interest" description="Disordered" evidence="1">
    <location>
        <begin position="1"/>
        <end position="38"/>
    </location>
</feature>
<comment type="caution">
    <text evidence="2">The sequence shown here is derived from an EMBL/GenBank/DDBJ whole genome shotgun (WGS) entry which is preliminary data.</text>
</comment>
<reference evidence="2 3" key="1">
    <citation type="journal article" date="2018" name="Front. Plant Sci.">
        <title>Red Clover (Trifolium pratense) and Zigzag Clover (T. medium) - A Picture of Genomic Similarities and Differences.</title>
        <authorList>
            <person name="Dluhosova J."/>
            <person name="Istvanek J."/>
            <person name="Nedelnik J."/>
            <person name="Repkova J."/>
        </authorList>
    </citation>
    <scope>NUCLEOTIDE SEQUENCE [LARGE SCALE GENOMIC DNA]</scope>
    <source>
        <strain evidence="3">cv. 10/8</strain>
        <tissue evidence="2">Leaf</tissue>
    </source>
</reference>
<evidence type="ECO:0000313" key="3">
    <source>
        <dbReference type="Proteomes" id="UP000265520"/>
    </source>
</evidence>
<name>A0A392RVA0_9FABA</name>
<proteinExistence type="predicted"/>
<protein>
    <submittedName>
        <fullName evidence="2">Uncharacterized protein</fullName>
    </submittedName>
</protein>
<sequence>MALKKVLSELCKADNQPRSPQVETAHRNGLERTGDESA</sequence>
<accession>A0A392RVA0</accession>
<dbReference type="EMBL" id="LXQA010275837">
    <property type="protein sequence ID" value="MCI40102.1"/>
    <property type="molecule type" value="Genomic_DNA"/>
</dbReference>